<comment type="similarity">
    <text evidence="5">Belongs to the RqcP family.</text>
</comment>
<dbReference type="InterPro" id="IPR002942">
    <property type="entry name" value="S4_RNA-bd"/>
</dbReference>
<organism evidence="7 8">
    <name type="scientific">Halobacillus aidingensis</name>
    <dbReference type="NCBI Taxonomy" id="240303"/>
    <lineage>
        <taxon>Bacteria</taxon>
        <taxon>Bacillati</taxon>
        <taxon>Bacillota</taxon>
        <taxon>Bacilli</taxon>
        <taxon>Bacillales</taxon>
        <taxon>Bacillaceae</taxon>
        <taxon>Halobacillus</taxon>
    </lineage>
</organism>
<dbReference type="SUPFAM" id="SSF55174">
    <property type="entry name" value="Alpha-L RNA-binding motif"/>
    <property type="match status" value="1"/>
</dbReference>
<gene>
    <name evidence="5" type="primary">rqcP</name>
    <name evidence="7" type="ORF">SAMN05421677_12722</name>
</gene>
<name>A0A1H0UN35_HALAD</name>
<dbReference type="PIRSF" id="PIRSF038881">
    <property type="entry name" value="RNAbp_HP1423"/>
    <property type="match status" value="1"/>
</dbReference>
<dbReference type="CDD" id="cd00165">
    <property type="entry name" value="S4"/>
    <property type="match status" value="1"/>
</dbReference>
<dbReference type="GO" id="GO:0000049">
    <property type="term" value="F:tRNA binding"/>
    <property type="evidence" value="ECO:0007669"/>
    <property type="project" value="UniProtKB-UniRule"/>
</dbReference>
<dbReference type="HAMAP" id="MF_00871">
    <property type="entry name" value="RqcP"/>
    <property type="match status" value="1"/>
</dbReference>
<dbReference type="Pfam" id="PF01479">
    <property type="entry name" value="S4"/>
    <property type="match status" value="1"/>
</dbReference>
<evidence type="ECO:0000256" key="5">
    <source>
        <dbReference type="HAMAP-Rule" id="MF_00871"/>
    </source>
</evidence>
<comment type="subunit">
    <text evidence="5">Associates with stalled 50S ribosomal subunits. Binds to RqcH, 23S rRNA and the P-site tRNA. Does not require RqcH for association with 50S subunits.</text>
</comment>
<evidence type="ECO:0000313" key="8">
    <source>
        <dbReference type="Proteomes" id="UP000198860"/>
    </source>
</evidence>
<feature type="domain" description="RNA-binding S4" evidence="6">
    <location>
        <begin position="1"/>
        <end position="68"/>
    </location>
</feature>
<dbReference type="InterPro" id="IPR025490">
    <property type="entry name" value="RqcP"/>
</dbReference>
<evidence type="ECO:0000256" key="2">
    <source>
        <dbReference type="ARBA" id="ARBA00022730"/>
    </source>
</evidence>
<dbReference type="EMBL" id="FNIZ01000027">
    <property type="protein sequence ID" value="SDP67470.1"/>
    <property type="molecule type" value="Genomic_DNA"/>
</dbReference>
<accession>A0A1H0UN35</accession>
<comment type="function">
    <text evidence="5">Key component of the ribosome quality control system (RQC), a ribosome-associated complex that mediates the extraction of incompletely synthesized nascent chains from stalled ribosomes and their subsequent degradation. RqcH recruits Ala-charged tRNA, and with RqcP directs the elongation of stalled nascent chains on 50S ribosomal subunits, leading to non-templated C-terminal alanine extensions (Ala tail). The Ala tail promotes nascent chain degradation. RqcP is associated with the translocation-like movement of the peptidyl-tRNA from the A-site into the P-site.</text>
</comment>
<dbReference type="AlphaFoldDB" id="A0A1H0UN35"/>
<keyword evidence="4 5" id="KW-0648">Protein biosynthesis</keyword>
<reference evidence="8" key="1">
    <citation type="submission" date="2016-10" db="EMBL/GenBank/DDBJ databases">
        <authorList>
            <person name="Varghese N."/>
            <person name="Submissions S."/>
        </authorList>
    </citation>
    <scope>NUCLEOTIDE SEQUENCE [LARGE SCALE GENOMIC DNA]</scope>
    <source>
        <strain evidence="8">CGMCC 1.3703</strain>
    </source>
</reference>
<dbReference type="InterPro" id="IPR036986">
    <property type="entry name" value="S4_RNA-bd_sf"/>
</dbReference>
<keyword evidence="8" id="KW-1185">Reference proteome</keyword>
<dbReference type="SMART" id="SM00363">
    <property type="entry name" value="S4"/>
    <property type="match status" value="1"/>
</dbReference>
<evidence type="ECO:0000256" key="3">
    <source>
        <dbReference type="ARBA" id="ARBA00022884"/>
    </source>
</evidence>
<protein>
    <recommendedName>
        <fullName evidence="5">RQC P-site tRNA stabilizing factor</fullName>
        <shortName evidence="5">RqcP</shortName>
    </recommendedName>
    <alternativeName>
        <fullName evidence="5">Ribosome-associated protein quality control protein P</fullName>
    </alternativeName>
</protein>
<dbReference type="PROSITE" id="PS50889">
    <property type="entry name" value="S4"/>
    <property type="match status" value="1"/>
</dbReference>
<keyword evidence="2 5" id="KW-0699">rRNA-binding</keyword>
<dbReference type="GO" id="GO:0072344">
    <property type="term" value="P:rescue of stalled ribosome"/>
    <property type="evidence" value="ECO:0007669"/>
    <property type="project" value="UniProtKB-UniRule"/>
</dbReference>
<dbReference type="STRING" id="240303.SAMN05421677_12722"/>
<evidence type="ECO:0000256" key="1">
    <source>
        <dbReference type="ARBA" id="ARBA00022555"/>
    </source>
</evidence>
<evidence type="ECO:0000259" key="6">
    <source>
        <dbReference type="SMART" id="SM00363"/>
    </source>
</evidence>
<dbReference type="GO" id="GO:0019843">
    <property type="term" value="F:rRNA binding"/>
    <property type="evidence" value="ECO:0007669"/>
    <property type="project" value="UniProtKB-UniRule"/>
</dbReference>
<keyword evidence="7" id="KW-0346">Stress response</keyword>
<keyword evidence="3 5" id="KW-0694">RNA-binding</keyword>
<evidence type="ECO:0000256" key="4">
    <source>
        <dbReference type="ARBA" id="ARBA00022917"/>
    </source>
</evidence>
<evidence type="ECO:0000313" key="7">
    <source>
        <dbReference type="EMBL" id="SDP67470.1"/>
    </source>
</evidence>
<sequence length="87" mass="9700">MRLDKFLKISRLIKRRTLAKEVADQGRISINGAQSKAASNVAVGDELTIQFGQKVLTIEVKSLKENVTKNEAATLYEIKKEEPVNQS</sequence>
<dbReference type="OrthoDB" id="9805210at2"/>
<dbReference type="Gene3D" id="3.10.290.10">
    <property type="entry name" value="RNA-binding S4 domain"/>
    <property type="match status" value="1"/>
</dbReference>
<proteinExistence type="inferred from homology"/>
<dbReference type="GO" id="GO:0043023">
    <property type="term" value="F:ribosomal large subunit binding"/>
    <property type="evidence" value="ECO:0007669"/>
    <property type="project" value="UniProtKB-UniRule"/>
</dbReference>
<dbReference type="Proteomes" id="UP000198860">
    <property type="component" value="Unassembled WGS sequence"/>
</dbReference>
<keyword evidence="1 5" id="KW-0820">tRNA-binding</keyword>
<dbReference type="RefSeq" id="WP_089654590.1">
    <property type="nucleotide sequence ID" value="NZ_FNIZ01000027.1"/>
</dbReference>